<evidence type="ECO:0000313" key="1">
    <source>
        <dbReference type="EMBL" id="QHS79524.1"/>
    </source>
</evidence>
<protein>
    <submittedName>
        <fullName evidence="1">Uncharacterized protein</fullName>
    </submittedName>
</protein>
<accession>A0A6C0AIA1</accession>
<proteinExistence type="predicted"/>
<organism evidence="1">
    <name type="scientific">viral metagenome</name>
    <dbReference type="NCBI Taxonomy" id="1070528"/>
    <lineage>
        <taxon>unclassified sequences</taxon>
        <taxon>metagenomes</taxon>
        <taxon>organismal metagenomes</taxon>
    </lineage>
</organism>
<name>A0A6C0AIA1_9ZZZZ</name>
<dbReference type="AlphaFoldDB" id="A0A6C0AIA1"/>
<reference evidence="1" key="1">
    <citation type="journal article" date="2020" name="Nature">
        <title>Giant virus diversity and host interactions through global metagenomics.</title>
        <authorList>
            <person name="Schulz F."/>
            <person name="Roux S."/>
            <person name="Paez-Espino D."/>
            <person name="Jungbluth S."/>
            <person name="Walsh D.A."/>
            <person name="Denef V.J."/>
            <person name="McMahon K.D."/>
            <person name="Konstantinidis K.T."/>
            <person name="Eloe-Fadrosh E.A."/>
            <person name="Kyrpides N.C."/>
            <person name="Woyke T."/>
        </authorList>
    </citation>
    <scope>NUCLEOTIDE SEQUENCE</scope>
    <source>
        <strain evidence="1">GVMAG-S-1035237-23</strain>
    </source>
</reference>
<dbReference type="EMBL" id="MN740645">
    <property type="protein sequence ID" value="QHS79524.1"/>
    <property type="molecule type" value="Genomic_DNA"/>
</dbReference>
<sequence>MPKIHHPYNALDTLKDAVERQLGHDDISLKWEQSEYCDQTFIVWLHTRNNTYEYNLKFYPEFYAMSASNNSPSTLNAIMKNKFDEAIFY</sequence>